<protein>
    <submittedName>
        <fullName evidence="1">Uncharacterized protein</fullName>
    </submittedName>
</protein>
<name>A0AAD6MMS3_9ROSI</name>
<dbReference type="AlphaFoldDB" id="A0AAD6MMS3"/>
<keyword evidence="2" id="KW-1185">Reference proteome</keyword>
<comment type="caution">
    <text evidence="1">The sequence shown here is derived from an EMBL/GenBank/DDBJ whole genome shotgun (WGS) entry which is preliminary data.</text>
</comment>
<dbReference type="EMBL" id="JAQIZT010000008">
    <property type="protein sequence ID" value="KAJ6988414.1"/>
    <property type="molecule type" value="Genomic_DNA"/>
</dbReference>
<gene>
    <name evidence="1" type="ORF">NC653_021361</name>
</gene>
<evidence type="ECO:0000313" key="2">
    <source>
        <dbReference type="Proteomes" id="UP001164929"/>
    </source>
</evidence>
<proteinExistence type="predicted"/>
<reference evidence="1" key="1">
    <citation type="journal article" date="2023" name="Mol. Ecol. Resour.">
        <title>Chromosome-level genome assembly of a triploid poplar Populus alba 'Berolinensis'.</title>
        <authorList>
            <person name="Chen S."/>
            <person name="Yu Y."/>
            <person name="Wang X."/>
            <person name="Wang S."/>
            <person name="Zhang T."/>
            <person name="Zhou Y."/>
            <person name="He R."/>
            <person name="Meng N."/>
            <person name="Wang Y."/>
            <person name="Liu W."/>
            <person name="Liu Z."/>
            <person name="Liu J."/>
            <person name="Guo Q."/>
            <person name="Huang H."/>
            <person name="Sederoff R.R."/>
            <person name="Wang G."/>
            <person name="Qu G."/>
            <person name="Chen S."/>
        </authorList>
    </citation>
    <scope>NUCLEOTIDE SEQUENCE</scope>
    <source>
        <strain evidence="1">SC-2020</strain>
    </source>
</reference>
<dbReference type="Proteomes" id="UP001164929">
    <property type="component" value="Chromosome 8"/>
</dbReference>
<accession>A0AAD6MMS3</accession>
<sequence>MTSSKKSLTPIDNQKPASSTYLWIKLLGVRGAKVFWQEISETGYNGNKTFVSNLEDENHTSKRAAL</sequence>
<organism evidence="1 2">
    <name type="scientific">Populus alba x Populus x berolinensis</name>
    <dbReference type="NCBI Taxonomy" id="444605"/>
    <lineage>
        <taxon>Eukaryota</taxon>
        <taxon>Viridiplantae</taxon>
        <taxon>Streptophyta</taxon>
        <taxon>Embryophyta</taxon>
        <taxon>Tracheophyta</taxon>
        <taxon>Spermatophyta</taxon>
        <taxon>Magnoliopsida</taxon>
        <taxon>eudicotyledons</taxon>
        <taxon>Gunneridae</taxon>
        <taxon>Pentapetalae</taxon>
        <taxon>rosids</taxon>
        <taxon>fabids</taxon>
        <taxon>Malpighiales</taxon>
        <taxon>Salicaceae</taxon>
        <taxon>Saliceae</taxon>
        <taxon>Populus</taxon>
    </lineage>
</organism>
<evidence type="ECO:0000313" key="1">
    <source>
        <dbReference type="EMBL" id="KAJ6988414.1"/>
    </source>
</evidence>